<evidence type="ECO:0000313" key="2">
    <source>
        <dbReference type="EMBL" id="MEJ8570989.1"/>
    </source>
</evidence>
<reference evidence="2 3" key="1">
    <citation type="submission" date="2024-02" db="EMBL/GenBank/DDBJ databases">
        <title>Genome analysis and characterization of Microbaculum marinisediminis sp. nov., isolated from marine sediment.</title>
        <authorList>
            <person name="Du Z.-J."/>
            <person name="Ye Y.-Q."/>
            <person name="Zhang Z.-R."/>
            <person name="Yuan S.-M."/>
            <person name="Zhang X.-Y."/>
        </authorList>
    </citation>
    <scope>NUCLEOTIDE SEQUENCE [LARGE SCALE GENOMIC DNA]</scope>
    <source>
        <strain evidence="2 3">SDUM1044001</strain>
    </source>
</reference>
<keyword evidence="1" id="KW-0472">Membrane</keyword>
<feature type="transmembrane region" description="Helical" evidence="1">
    <location>
        <begin position="7"/>
        <end position="25"/>
    </location>
</feature>
<evidence type="ECO:0000256" key="1">
    <source>
        <dbReference type="SAM" id="Phobius"/>
    </source>
</evidence>
<dbReference type="EMBL" id="JAZHOF010000002">
    <property type="protein sequence ID" value="MEJ8570989.1"/>
    <property type="molecule type" value="Genomic_DNA"/>
</dbReference>
<keyword evidence="3" id="KW-1185">Reference proteome</keyword>
<keyword evidence="1" id="KW-0812">Transmembrane</keyword>
<dbReference type="Proteomes" id="UP001378188">
    <property type="component" value="Unassembled WGS sequence"/>
</dbReference>
<sequence length="108" mass="11303">MSHQGYLIGILGFALLNGMFSPILLPQTTAAVLLLSPGLLISSPHIVAFLAYIIGSTFTIMLAGIPAALYERVTGARESGPVSLWIWLACTALLSLPAVISFLSVGGF</sequence>
<organism evidence="2 3">
    <name type="scientific">Microbaculum marinum</name>
    <dbReference type="NCBI Taxonomy" id="1764581"/>
    <lineage>
        <taxon>Bacteria</taxon>
        <taxon>Pseudomonadati</taxon>
        <taxon>Pseudomonadota</taxon>
        <taxon>Alphaproteobacteria</taxon>
        <taxon>Hyphomicrobiales</taxon>
        <taxon>Tepidamorphaceae</taxon>
        <taxon>Microbaculum</taxon>
    </lineage>
</organism>
<comment type="caution">
    <text evidence="2">The sequence shown here is derived from an EMBL/GenBank/DDBJ whole genome shotgun (WGS) entry which is preliminary data.</text>
</comment>
<keyword evidence="1" id="KW-1133">Transmembrane helix</keyword>
<feature type="transmembrane region" description="Helical" evidence="1">
    <location>
        <begin position="82"/>
        <end position="105"/>
    </location>
</feature>
<feature type="transmembrane region" description="Helical" evidence="1">
    <location>
        <begin position="45"/>
        <end position="70"/>
    </location>
</feature>
<accession>A0AAW9RBU0</accession>
<proteinExistence type="predicted"/>
<dbReference type="RefSeq" id="WP_340328679.1">
    <property type="nucleotide sequence ID" value="NZ_JAZHOF010000002.1"/>
</dbReference>
<protein>
    <submittedName>
        <fullName evidence="2">Uncharacterized protein</fullName>
    </submittedName>
</protein>
<name>A0AAW9RBU0_9HYPH</name>
<evidence type="ECO:0000313" key="3">
    <source>
        <dbReference type="Proteomes" id="UP001378188"/>
    </source>
</evidence>
<gene>
    <name evidence="2" type="ORF">V3328_05870</name>
</gene>
<dbReference type="AlphaFoldDB" id="A0AAW9RBU0"/>